<name>A0A1Q8HZ03_9ACTO</name>
<dbReference type="RefSeq" id="WP_075249978.1">
    <property type="nucleotide sequence ID" value="NZ_MSGO01000042.1"/>
</dbReference>
<evidence type="ECO:0000256" key="2">
    <source>
        <dbReference type="SAM" id="Phobius"/>
    </source>
</evidence>
<dbReference type="AlphaFoldDB" id="A0A1Q8HZ03"/>
<proteinExistence type="predicted"/>
<feature type="transmembrane region" description="Helical" evidence="2">
    <location>
        <begin position="541"/>
        <end position="559"/>
    </location>
</feature>
<evidence type="ECO:0000313" key="3">
    <source>
        <dbReference type="EMBL" id="OLL14073.1"/>
    </source>
</evidence>
<sequence>MESSGPAASRSVSVFVAPPSQRPVLSALVDLSAAGLLAPFAWIESDSEPDKAPDRYDPVAVWADQGQVTVSTFSRIVNRHDLETVRLLVVVPVGHPAQDALPASAEQFYQLLGVPQHARRESLRVMVPYSAQPLAAELGRIGWRKIMLSPESTSDPAYSAIPWWTRPETMPGAAAVGLAVQAGLCGAVNAAPHDGQREDVSYDINVVRSFVRIVDAHCVEDQLRRQVTEVGESFPQPTRADTGVRVPAYADPEARVAAVAQAWQERHVHSLRRPQVPMPERAGQRRMGALEALKLFFSFLVKALIGAPGEWLRSRVRAAKASIASGVASAVFGEGSAVQVVVGGVDSNGRTVGWNELTDAAKRASDTLPADFPRSGQPVQRDFGALWQDLVSGTIALLDGSAHPPLGIQAYEGYLPRRDAIAAPLGPKNRIEITEPLGDLPAGTALHSWDQLEVDRVRTYLQQLSQSQHSQAPEAARRLAEIDRWRADNSRRLLPRLGAVLSSCFTSTRNDVAALSHELQSLLGQEPGGELEQRQRRLARILRLFLLILAIVLVVLVVSKTMGRIGWLYFALLAVVTVIGWLAASISTFVSQQREVFRILFRIEERDQRIPLLTANLRLAVEDLAAQGAAYSQFRRWATIVSAFLDDPLGARDAGPDRTTQKVALPDAIQRVEAEASPEHLADAAASLRTSVFTVGWLTQAWETMRAGIGVDLDPEQRNRLATRQLVLTAESGEAGSALSNWAQGLETKGVRSGQAGRIWQKCLAILSGDQGPDPRLTVMTPSGERRQVSAYCHDLTTGGSRSVVLDVLGPVARSGPQSLTVPEQSWLSQWNDGLSPTMVLVETTNPIAPADFIYPDHDQGPSGPLSGMDYFNVGGDQTAPPAGAGSSSNGALGDAPAGPESLSGPLEY</sequence>
<evidence type="ECO:0000256" key="1">
    <source>
        <dbReference type="SAM" id="MobiDB-lite"/>
    </source>
</evidence>
<keyword evidence="2" id="KW-0812">Transmembrane</keyword>
<dbReference type="Proteomes" id="UP000185736">
    <property type="component" value="Unassembled WGS sequence"/>
</dbReference>
<protein>
    <submittedName>
        <fullName evidence="3">Uncharacterized protein</fullName>
    </submittedName>
</protein>
<keyword evidence="2" id="KW-1133">Transmembrane helix</keyword>
<reference evidence="3 4" key="1">
    <citation type="submission" date="2016-12" db="EMBL/GenBank/DDBJ databases">
        <title>Genomic comparison of strains in the 'Actinomyces naeslundii' group.</title>
        <authorList>
            <person name="Mughal S.R."/>
            <person name="Do T."/>
            <person name="Gilbert S.C."/>
            <person name="Witherden E.A."/>
            <person name="Didelot X."/>
            <person name="Beighton D."/>
        </authorList>
    </citation>
    <scope>NUCLEOTIDE SEQUENCE [LARGE SCALE GENOMIC DNA]</scope>
    <source>
        <strain evidence="3 4">S64C</strain>
    </source>
</reference>
<feature type="compositionally biased region" description="Low complexity" evidence="1">
    <location>
        <begin position="883"/>
        <end position="892"/>
    </location>
</feature>
<organism evidence="3 4">
    <name type="scientific">Actinomyces oris</name>
    <dbReference type="NCBI Taxonomy" id="544580"/>
    <lineage>
        <taxon>Bacteria</taxon>
        <taxon>Bacillati</taxon>
        <taxon>Actinomycetota</taxon>
        <taxon>Actinomycetes</taxon>
        <taxon>Actinomycetales</taxon>
        <taxon>Actinomycetaceae</taxon>
        <taxon>Actinomyces</taxon>
    </lineage>
</organism>
<feature type="transmembrane region" description="Helical" evidence="2">
    <location>
        <begin position="565"/>
        <end position="590"/>
    </location>
</feature>
<feature type="region of interest" description="Disordered" evidence="1">
    <location>
        <begin position="856"/>
        <end position="909"/>
    </location>
</feature>
<evidence type="ECO:0000313" key="4">
    <source>
        <dbReference type="Proteomes" id="UP000185736"/>
    </source>
</evidence>
<keyword evidence="2" id="KW-0472">Membrane</keyword>
<dbReference type="EMBL" id="MSGO01000042">
    <property type="protein sequence ID" value="OLL14073.1"/>
    <property type="molecule type" value="Genomic_DNA"/>
</dbReference>
<accession>A0A1Q8HZ03</accession>
<gene>
    <name evidence="3" type="ORF">BKH32_10425</name>
</gene>
<comment type="caution">
    <text evidence="3">The sequence shown here is derived from an EMBL/GenBank/DDBJ whole genome shotgun (WGS) entry which is preliminary data.</text>
</comment>